<dbReference type="Gene3D" id="1.10.1200.10">
    <property type="entry name" value="ACP-like"/>
    <property type="match status" value="3"/>
</dbReference>
<dbReference type="InterPro" id="IPR000873">
    <property type="entry name" value="AMP-dep_synth/lig_dom"/>
</dbReference>
<keyword evidence="2" id="KW-0597">Phosphoprotein</keyword>
<dbReference type="GO" id="GO:0043041">
    <property type="term" value="P:amino acid activation for nonribosomal peptide biosynthetic process"/>
    <property type="evidence" value="ECO:0007669"/>
    <property type="project" value="TreeGrafter"/>
</dbReference>
<evidence type="ECO:0000313" key="6">
    <source>
        <dbReference type="EMBL" id="OCL02665.1"/>
    </source>
</evidence>
<keyword evidence="1" id="KW-0596">Phosphopantetheine</keyword>
<evidence type="ECO:0000256" key="3">
    <source>
        <dbReference type="ARBA" id="ARBA00022598"/>
    </source>
</evidence>
<organism evidence="6 7">
    <name type="scientific">Glonium stellatum</name>
    <dbReference type="NCBI Taxonomy" id="574774"/>
    <lineage>
        <taxon>Eukaryota</taxon>
        <taxon>Fungi</taxon>
        <taxon>Dikarya</taxon>
        <taxon>Ascomycota</taxon>
        <taxon>Pezizomycotina</taxon>
        <taxon>Dothideomycetes</taxon>
        <taxon>Pleosporomycetidae</taxon>
        <taxon>Gloniales</taxon>
        <taxon>Gloniaceae</taxon>
        <taxon>Glonium</taxon>
    </lineage>
</organism>
<evidence type="ECO:0000259" key="5">
    <source>
        <dbReference type="PROSITE" id="PS50075"/>
    </source>
</evidence>
<dbReference type="CDD" id="cd17653">
    <property type="entry name" value="A_NRPS_GliP_like"/>
    <property type="match status" value="1"/>
</dbReference>
<dbReference type="SUPFAM" id="SSF56801">
    <property type="entry name" value="Acetyl-CoA synthetase-like"/>
    <property type="match status" value="2"/>
</dbReference>
<gene>
    <name evidence="6" type="ORF">AOQ84DRAFT_392815</name>
</gene>
<dbReference type="PANTHER" id="PTHR45527:SF11">
    <property type="entry name" value="NONRIBOSOMAL PEPTIDE SYNTHETASE 5"/>
    <property type="match status" value="1"/>
</dbReference>
<dbReference type="NCBIfam" id="TIGR01733">
    <property type="entry name" value="AA-adenyl-dom"/>
    <property type="match status" value="1"/>
</dbReference>
<dbReference type="PROSITE" id="PS50075">
    <property type="entry name" value="CARRIER"/>
    <property type="match status" value="3"/>
</dbReference>
<dbReference type="GO" id="GO:0044550">
    <property type="term" value="P:secondary metabolite biosynthetic process"/>
    <property type="evidence" value="ECO:0007669"/>
    <property type="project" value="TreeGrafter"/>
</dbReference>
<dbReference type="CDD" id="cd19537">
    <property type="entry name" value="C_NRPS-like"/>
    <property type="match status" value="1"/>
</dbReference>
<dbReference type="InterPro" id="IPR036736">
    <property type="entry name" value="ACP-like_sf"/>
</dbReference>
<dbReference type="Gene3D" id="3.40.50.12780">
    <property type="entry name" value="N-terminal domain of ligase-like"/>
    <property type="match status" value="2"/>
</dbReference>
<evidence type="ECO:0000256" key="2">
    <source>
        <dbReference type="ARBA" id="ARBA00022553"/>
    </source>
</evidence>
<comment type="similarity">
    <text evidence="4">Belongs to the NRP synthetase family.</text>
</comment>
<keyword evidence="3" id="KW-0436">Ligase</keyword>
<dbReference type="PROSITE" id="PS00455">
    <property type="entry name" value="AMP_BINDING"/>
    <property type="match status" value="2"/>
</dbReference>
<dbReference type="InterPro" id="IPR010071">
    <property type="entry name" value="AA_adenyl_dom"/>
</dbReference>
<evidence type="ECO:0000256" key="4">
    <source>
        <dbReference type="ARBA" id="ARBA00029454"/>
    </source>
</evidence>
<proteinExistence type="inferred from homology"/>
<dbReference type="SUPFAM" id="SSF47336">
    <property type="entry name" value="ACP-like"/>
    <property type="match status" value="3"/>
</dbReference>
<feature type="domain" description="Carrier" evidence="5">
    <location>
        <begin position="2078"/>
        <end position="2150"/>
    </location>
</feature>
<dbReference type="GO" id="GO:0031177">
    <property type="term" value="F:phosphopantetheine binding"/>
    <property type="evidence" value="ECO:0007669"/>
    <property type="project" value="TreeGrafter"/>
</dbReference>
<protein>
    <submittedName>
        <fullName evidence="6">Putative non-ribosomal peptide synthetase SirP</fullName>
    </submittedName>
</protein>
<dbReference type="InterPro" id="IPR025110">
    <property type="entry name" value="AMP-bd_C"/>
</dbReference>
<keyword evidence="7" id="KW-1185">Reference proteome</keyword>
<dbReference type="InterPro" id="IPR001242">
    <property type="entry name" value="Condensation_dom"/>
</dbReference>
<reference evidence="6 7" key="1">
    <citation type="journal article" date="2016" name="Nat. Commun.">
        <title>Ectomycorrhizal ecology is imprinted in the genome of the dominant symbiotic fungus Cenococcum geophilum.</title>
        <authorList>
            <consortium name="DOE Joint Genome Institute"/>
            <person name="Peter M."/>
            <person name="Kohler A."/>
            <person name="Ohm R.A."/>
            <person name="Kuo A."/>
            <person name="Krutzmann J."/>
            <person name="Morin E."/>
            <person name="Arend M."/>
            <person name="Barry K.W."/>
            <person name="Binder M."/>
            <person name="Choi C."/>
            <person name="Clum A."/>
            <person name="Copeland A."/>
            <person name="Grisel N."/>
            <person name="Haridas S."/>
            <person name="Kipfer T."/>
            <person name="LaButti K."/>
            <person name="Lindquist E."/>
            <person name="Lipzen A."/>
            <person name="Maire R."/>
            <person name="Meier B."/>
            <person name="Mihaltcheva S."/>
            <person name="Molinier V."/>
            <person name="Murat C."/>
            <person name="Poggeler S."/>
            <person name="Quandt C.A."/>
            <person name="Sperisen C."/>
            <person name="Tritt A."/>
            <person name="Tisserant E."/>
            <person name="Crous P.W."/>
            <person name="Henrissat B."/>
            <person name="Nehls U."/>
            <person name="Egli S."/>
            <person name="Spatafora J.W."/>
            <person name="Grigoriev I.V."/>
            <person name="Martin F.M."/>
        </authorList>
    </citation>
    <scope>NUCLEOTIDE SEQUENCE [LARGE SCALE GENOMIC DNA]</scope>
    <source>
        <strain evidence="6 7">CBS 207.34</strain>
    </source>
</reference>
<dbReference type="GO" id="GO:0005737">
    <property type="term" value="C:cytoplasm"/>
    <property type="evidence" value="ECO:0007669"/>
    <property type="project" value="TreeGrafter"/>
</dbReference>
<sequence length="2150" mass="238521">MGSTNHIMDSKPSDSVYRPNSVYDLIWKHASDFPDHIAVSEGDSSLSYLDLISASQRVASILRKRGVGPKDIVPILTSRCLEMVACLLGIVSVGACYVPIDVENWSQERTDTVLANVSAKAIIVTGLSYYCCPNAISGQEIHWAVHTPCGAASQLDLSPSCARSEDSVYIIFTSGTTGMPKGVSIANRSLLHYVQQGGGDAPFNLGVTPSDKVLLLFSIAFDACSGVIFSTLCNGGHLILSESSRFLKDAQKCTILPATPSLLGSLQEPGLYRNIRTIFLGGESPSPALVRKWWLPTRRMYNAYGPTETTISASMAELLPDMPVTLGKPIKSSHMLLLDSNSMESSEGEICISGPGLAIGYFKDANMTKEKFVEWRGLRIYKTSDFGRKTPHGIIFLGRKDSLVKNRGFLINLEVEVVPALLEIPEIQAAVAFMHREKLVAFVSPLGVNIHRLRLMLSDRHDQFHVPDYIRAIHSIPLTPNGKVDVHSLRVELNSSVPDIAESTQHCTTNMDILKAAISLGLCLPVEEIHEDASFWDLGGNSLSAIKVISYLHVKKVSIPLAQLFLLPNLIAISGELVEISQPPGPEFNHKGAAAAQPENKTFDRFESNIPITAVQLGIIRSSLRHPTTGYMLVSVSFDINHQSFDAEQFKCAWEAVLDRHSIFQTAFDLAKGLQKVEAHYKHNWTQSCVTIEQLERAVREESSALLSLPGSHSQGNFFYPVNAFRLITVPGYKANLLWLVHHSRVDGWSMSVIIQEVHLVLSKKPLPNAPQFWKFAQDCKLHITKTYENAKVFWNNIMKDYLDGTQLNLPKPLSRRSSLDEEYTNLGLSLPQIVRSARNLGVSPAVVIYSAWALLLSAYTSQDRVTFGSVFSGRNFAVPLVEQIVGPLINTCPFPVDLQNMGSKIALLRQVQGTLLKISDNQWSAAEALGEIAPGSHSRIFNTILFLEYDLPSFSAVGEEEFGLWKFNRRDIPEFGLTILVEKNDTGLVLRALFDTCSYETPMVSRMLKHFRNLILAITEGGYSSVQDIRKKMLDPAEFMSLVGNSHCFFDEYVGRTNLKDSLEQAVDQWPNLVAVESLAESLTYHQLDQIGNHVAQHITRFTKPGDAVTIISDGSLHWLIGVLSIIKAGAVYVPLDVKLPSQRMEIIARAACAVLCIVPNKICENIAPAAKIPILTLDEIIDPSLTARVERLPTVTKSDDIAYVIFTSGSTGVPKGVRVKHNAVVSYLSYEPARMHAAPGRKHAQMFSAGFDVNIAEIFGTICYGATLVLRDPTDPYAHLQRVHATMITPSFLSVCSPNDLRNLDTILFAGEAVPQSLSDRWSGNRRVYNSYGPCECTIGALFKLLRPGETVTLGNTIPRVGAYLLNSQNNPVPIGVIGEICLYGLQVMDGYVGIEMESQTKARFVADPFRPGQRMYRTGDLAIWTESMEIQFLARMDNQVKVRGYRLELDEIEHAILSSCPTVTHAAALVSDDNVFAFVAPMDVDTCSVQQALRSRLPSYACPSFLVALPALPTTPNQKLDRNALKSRTKDAVRKIPQGQTRRTKTQEILQKIWQETIGLDKSFQIELEDDFMVLGGNSLRQVKAARKISAAFGFAIPLAIIIRNTKLSQLMKALDECVDSQRYCLSQSLSFAAARKTLSERPTALSSLEEELWVWHTVSHNPQTLNVACRLDLQGEIRLEILLQAIRSVVEFEEIFNTCYEYRDGALRRRVCETEFEITVSPASTANIDIASYVNKPFDLSRDHLIRISVFENTPQVSIVLIMHHIITDKVSQRLVLCRIRQSYLNLLQTNVRDSRNSAEDIPKYADWAMWKQSQKTPQALKALGSYIAYWREQIADSPPRPFALQNSIPSRDDGASYSSLITTNLSFRGSLEFYVAVLALSLHDITGMSDIVVGVPYIDRTEPGSEEVIGVFLDRLPIRIQLNHQTMKKPGTLISDIRTRIQGALSHALPYQDVRKHLGNAALFDIMVVYNRKEDSTANAFELPNITVVEHHLRASGAKFPLLVEFTETDDGILYEIEYNTSLLSPSLINELKSKIPFSINALHHNKSLKFISSSYLKPKTMKHPITKSPPTNASQAKIDVVRRAFAEVLGLELGNISRSRRFFDIGGSSLLCLRVHSLLREQGVRASIRDILLGQSAEAIAATV</sequence>
<feature type="domain" description="Carrier" evidence="5">
    <location>
        <begin position="1547"/>
        <end position="1622"/>
    </location>
</feature>
<dbReference type="InterPro" id="IPR042099">
    <property type="entry name" value="ANL_N_sf"/>
</dbReference>
<dbReference type="Pfam" id="PF13193">
    <property type="entry name" value="AMP-binding_C"/>
    <property type="match status" value="1"/>
</dbReference>
<dbReference type="Pfam" id="PF00501">
    <property type="entry name" value="AMP-binding"/>
    <property type="match status" value="2"/>
</dbReference>
<dbReference type="GO" id="GO:0016874">
    <property type="term" value="F:ligase activity"/>
    <property type="evidence" value="ECO:0007669"/>
    <property type="project" value="UniProtKB-KW"/>
</dbReference>
<dbReference type="InterPro" id="IPR023213">
    <property type="entry name" value="CAT-like_dom_sf"/>
</dbReference>
<dbReference type="Gene3D" id="3.30.559.10">
    <property type="entry name" value="Chloramphenicol acetyltransferase-like domain"/>
    <property type="match status" value="2"/>
</dbReference>
<name>A0A8E2EPW3_9PEZI</name>
<dbReference type="Pfam" id="PF00668">
    <property type="entry name" value="Condensation"/>
    <property type="match status" value="2"/>
</dbReference>
<dbReference type="EMBL" id="KV750914">
    <property type="protein sequence ID" value="OCL02665.1"/>
    <property type="molecule type" value="Genomic_DNA"/>
</dbReference>
<dbReference type="OrthoDB" id="416786at2759"/>
<dbReference type="PANTHER" id="PTHR45527">
    <property type="entry name" value="NONRIBOSOMAL PEPTIDE SYNTHETASE"/>
    <property type="match status" value="1"/>
</dbReference>
<dbReference type="InterPro" id="IPR020845">
    <property type="entry name" value="AMP-binding_CS"/>
</dbReference>
<evidence type="ECO:0000313" key="7">
    <source>
        <dbReference type="Proteomes" id="UP000250140"/>
    </source>
</evidence>
<dbReference type="InterPro" id="IPR009081">
    <property type="entry name" value="PP-bd_ACP"/>
</dbReference>
<feature type="domain" description="Carrier" evidence="5">
    <location>
        <begin position="508"/>
        <end position="581"/>
    </location>
</feature>
<dbReference type="InterPro" id="IPR045851">
    <property type="entry name" value="AMP-bd_C_sf"/>
</dbReference>
<dbReference type="Proteomes" id="UP000250140">
    <property type="component" value="Unassembled WGS sequence"/>
</dbReference>
<dbReference type="Pfam" id="PF00550">
    <property type="entry name" value="PP-binding"/>
    <property type="match status" value="3"/>
</dbReference>
<dbReference type="Gene3D" id="3.30.300.30">
    <property type="match status" value="2"/>
</dbReference>
<accession>A0A8E2EPW3</accession>
<dbReference type="Gene3D" id="3.30.559.30">
    <property type="entry name" value="Nonribosomal peptide synthetase, condensation domain"/>
    <property type="match status" value="2"/>
</dbReference>
<evidence type="ECO:0000256" key="1">
    <source>
        <dbReference type="ARBA" id="ARBA00022450"/>
    </source>
</evidence>
<dbReference type="SUPFAM" id="SSF52777">
    <property type="entry name" value="CoA-dependent acyltransferases"/>
    <property type="match status" value="4"/>
</dbReference>